<evidence type="ECO:0000313" key="1">
    <source>
        <dbReference type="EMBL" id="PWR24992.1"/>
    </source>
</evidence>
<dbReference type="EMBL" id="QGLE01000002">
    <property type="protein sequence ID" value="PWR24992.1"/>
    <property type="molecule type" value="Genomic_DNA"/>
</dbReference>
<reference evidence="1 2" key="1">
    <citation type="submission" date="2018-05" db="EMBL/GenBank/DDBJ databases">
        <title>Zavarzinia sp. HR-AS.</title>
        <authorList>
            <person name="Lee Y."/>
            <person name="Jeon C.O."/>
        </authorList>
    </citation>
    <scope>NUCLEOTIDE SEQUENCE [LARGE SCALE GENOMIC DNA]</scope>
    <source>
        <strain evidence="1 2">HR-AS</strain>
    </source>
</reference>
<dbReference type="AlphaFoldDB" id="A0A317EEE8"/>
<organism evidence="1 2">
    <name type="scientific">Zavarzinia aquatilis</name>
    <dbReference type="NCBI Taxonomy" id="2211142"/>
    <lineage>
        <taxon>Bacteria</taxon>
        <taxon>Pseudomonadati</taxon>
        <taxon>Pseudomonadota</taxon>
        <taxon>Alphaproteobacteria</taxon>
        <taxon>Rhodospirillales</taxon>
        <taxon>Zavarziniaceae</taxon>
        <taxon>Zavarzinia</taxon>
    </lineage>
</organism>
<dbReference type="RefSeq" id="WP_109902991.1">
    <property type="nucleotide sequence ID" value="NZ_QGLE01000002.1"/>
</dbReference>
<gene>
    <name evidence="1" type="ORF">DKG74_04275</name>
</gene>
<sequence length="68" mass="7492">MLIDLIERHTLGPIQLREVDEAGDYHRRVISPGADVSGETPEVQAACAEHWTPERVAAWLAAQAVSEE</sequence>
<protein>
    <submittedName>
        <fullName evidence="1">Uncharacterized protein</fullName>
    </submittedName>
</protein>
<proteinExistence type="predicted"/>
<evidence type="ECO:0000313" key="2">
    <source>
        <dbReference type="Proteomes" id="UP000245461"/>
    </source>
</evidence>
<keyword evidence="2" id="KW-1185">Reference proteome</keyword>
<name>A0A317EEE8_9PROT</name>
<accession>A0A317EEE8</accession>
<dbReference type="Proteomes" id="UP000245461">
    <property type="component" value="Unassembled WGS sequence"/>
</dbReference>
<dbReference type="OrthoDB" id="7870359at2"/>
<comment type="caution">
    <text evidence="1">The sequence shown here is derived from an EMBL/GenBank/DDBJ whole genome shotgun (WGS) entry which is preliminary data.</text>
</comment>